<accession>A0A2K1IHG2</accession>
<feature type="region of interest" description="Disordered" evidence="1">
    <location>
        <begin position="32"/>
        <end position="55"/>
    </location>
</feature>
<dbReference type="InParanoid" id="A0A2K1IHG2"/>
<name>A0A2K1IHG2_PHYPA</name>
<dbReference type="PaxDb" id="3218-PP1S101_121V6.1"/>
<reference evidence="2 4" key="1">
    <citation type="journal article" date="2008" name="Science">
        <title>The Physcomitrella genome reveals evolutionary insights into the conquest of land by plants.</title>
        <authorList>
            <person name="Rensing S."/>
            <person name="Lang D."/>
            <person name="Zimmer A."/>
            <person name="Terry A."/>
            <person name="Salamov A."/>
            <person name="Shapiro H."/>
            <person name="Nishiyama T."/>
            <person name="Perroud P.-F."/>
            <person name="Lindquist E."/>
            <person name="Kamisugi Y."/>
            <person name="Tanahashi T."/>
            <person name="Sakakibara K."/>
            <person name="Fujita T."/>
            <person name="Oishi K."/>
            <person name="Shin-I T."/>
            <person name="Kuroki Y."/>
            <person name="Toyoda A."/>
            <person name="Suzuki Y."/>
            <person name="Hashimoto A."/>
            <person name="Yamaguchi K."/>
            <person name="Sugano A."/>
            <person name="Kohara Y."/>
            <person name="Fujiyama A."/>
            <person name="Anterola A."/>
            <person name="Aoki S."/>
            <person name="Ashton N."/>
            <person name="Barbazuk W.B."/>
            <person name="Barker E."/>
            <person name="Bennetzen J."/>
            <person name="Bezanilla M."/>
            <person name="Blankenship R."/>
            <person name="Cho S.H."/>
            <person name="Dutcher S."/>
            <person name="Estelle M."/>
            <person name="Fawcett J.A."/>
            <person name="Gundlach H."/>
            <person name="Hanada K."/>
            <person name="Heyl A."/>
            <person name="Hicks K.A."/>
            <person name="Hugh J."/>
            <person name="Lohr M."/>
            <person name="Mayer K."/>
            <person name="Melkozernov A."/>
            <person name="Murata T."/>
            <person name="Nelson D."/>
            <person name="Pils B."/>
            <person name="Prigge M."/>
            <person name="Reiss B."/>
            <person name="Renner T."/>
            <person name="Rombauts S."/>
            <person name="Rushton P."/>
            <person name="Sanderfoot A."/>
            <person name="Schween G."/>
            <person name="Shiu S.-H."/>
            <person name="Stueber K."/>
            <person name="Theodoulou F.L."/>
            <person name="Tu H."/>
            <person name="Van de Peer Y."/>
            <person name="Verrier P.J."/>
            <person name="Waters E."/>
            <person name="Wood A."/>
            <person name="Yang L."/>
            <person name="Cove D."/>
            <person name="Cuming A."/>
            <person name="Hasebe M."/>
            <person name="Lucas S."/>
            <person name="Mishler D.B."/>
            <person name="Reski R."/>
            <person name="Grigoriev I."/>
            <person name="Quatrano R.S."/>
            <person name="Boore J.L."/>
        </authorList>
    </citation>
    <scope>NUCLEOTIDE SEQUENCE [LARGE SCALE GENOMIC DNA]</scope>
    <source>
        <strain evidence="3 4">cv. Gransden 2004</strain>
    </source>
</reference>
<dbReference type="Proteomes" id="UP000006727">
    <property type="component" value="Chromosome 24"/>
</dbReference>
<evidence type="ECO:0000256" key="1">
    <source>
        <dbReference type="SAM" id="MobiDB-lite"/>
    </source>
</evidence>
<gene>
    <name evidence="2" type="ORF">PHYPA_029301</name>
</gene>
<sequence>MALCIVGRLGFHPRLAHLLTLVPYIDQETEDGKQSAALHSSFRDGSEGPGPKPPILGVVQEMGLRASIEIKSRTFYSEL</sequence>
<organism evidence="2">
    <name type="scientific">Physcomitrium patens</name>
    <name type="common">Spreading-leaved earth moss</name>
    <name type="synonym">Physcomitrella patens</name>
    <dbReference type="NCBI Taxonomy" id="3218"/>
    <lineage>
        <taxon>Eukaryota</taxon>
        <taxon>Viridiplantae</taxon>
        <taxon>Streptophyta</taxon>
        <taxon>Embryophyta</taxon>
        <taxon>Bryophyta</taxon>
        <taxon>Bryophytina</taxon>
        <taxon>Bryopsida</taxon>
        <taxon>Funariidae</taxon>
        <taxon>Funariales</taxon>
        <taxon>Funariaceae</taxon>
        <taxon>Physcomitrium</taxon>
    </lineage>
</organism>
<dbReference type="Gramene" id="Pp3c24_19760V3.1">
    <property type="protein sequence ID" value="PAC:32909043.CDS.1"/>
    <property type="gene ID" value="Pp3c24_19760"/>
</dbReference>
<dbReference type="EnsemblPlants" id="Pp3c24_19760V3.1">
    <property type="protein sequence ID" value="PAC:32909043.CDS.1"/>
    <property type="gene ID" value="Pp3c24_19760"/>
</dbReference>
<evidence type="ECO:0000313" key="3">
    <source>
        <dbReference type="EnsemblPlants" id="PAC:32909043.CDS.1"/>
    </source>
</evidence>
<evidence type="ECO:0000313" key="2">
    <source>
        <dbReference type="EMBL" id="PNR28708.1"/>
    </source>
</evidence>
<reference evidence="2 4" key="2">
    <citation type="journal article" date="2018" name="Plant J.">
        <title>The Physcomitrella patens chromosome-scale assembly reveals moss genome structure and evolution.</title>
        <authorList>
            <person name="Lang D."/>
            <person name="Ullrich K.K."/>
            <person name="Murat F."/>
            <person name="Fuchs J."/>
            <person name="Jenkins J."/>
            <person name="Haas F.B."/>
            <person name="Piednoel M."/>
            <person name="Gundlach H."/>
            <person name="Van Bel M."/>
            <person name="Meyberg R."/>
            <person name="Vives C."/>
            <person name="Morata J."/>
            <person name="Symeonidi A."/>
            <person name="Hiss M."/>
            <person name="Muchero W."/>
            <person name="Kamisugi Y."/>
            <person name="Saleh O."/>
            <person name="Blanc G."/>
            <person name="Decker E.L."/>
            <person name="van Gessel N."/>
            <person name="Grimwood J."/>
            <person name="Hayes R.D."/>
            <person name="Graham S.W."/>
            <person name="Gunter L.E."/>
            <person name="McDaniel S.F."/>
            <person name="Hoernstein S.N.W."/>
            <person name="Larsson A."/>
            <person name="Li F.W."/>
            <person name="Perroud P.F."/>
            <person name="Phillips J."/>
            <person name="Ranjan P."/>
            <person name="Rokshar D.S."/>
            <person name="Rothfels C.J."/>
            <person name="Schneider L."/>
            <person name="Shu S."/>
            <person name="Stevenson D.W."/>
            <person name="Thummler F."/>
            <person name="Tillich M."/>
            <person name="Villarreal Aguilar J.C."/>
            <person name="Widiez T."/>
            <person name="Wong G.K."/>
            <person name="Wymore A."/>
            <person name="Zhang Y."/>
            <person name="Zimmer A.D."/>
            <person name="Quatrano R.S."/>
            <person name="Mayer K.F.X."/>
            <person name="Goodstein D."/>
            <person name="Casacuberta J.M."/>
            <person name="Vandepoele K."/>
            <person name="Reski R."/>
            <person name="Cuming A.C."/>
            <person name="Tuskan G.A."/>
            <person name="Maumus F."/>
            <person name="Salse J."/>
            <person name="Schmutz J."/>
            <person name="Rensing S.A."/>
        </authorList>
    </citation>
    <scope>NUCLEOTIDE SEQUENCE [LARGE SCALE GENOMIC DNA]</scope>
    <source>
        <strain evidence="3 4">cv. Gransden 2004</strain>
    </source>
</reference>
<reference evidence="3" key="3">
    <citation type="submission" date="2020-12" db="UniProtKB">
        <authorList>
            <consortium name="EnsemblPlants"/>
        </authorList>
    </citation>
    <scope>IDENTIFICATION</scope>
</reference>
<proteinExistence type="predicted"/>
<protein>
    <submittedName>
        <fullName evidence="2 3">Uncharacterized protein</fullName>
    </submittedName>
</protein>
<dbReference type="AlphaFoldDB" id="A0A2K1IHG2"/>
<dbReference type="EMBL" id="ABEU02000024">
    <property type="protein sequence ID" value="PNR28708.1"/>
    <property type="molecule type" value="Genomic_DNA"/>
</dbReference>
<evidence type="ECO:0000313" key="4">
    <source>
        <dbReference type="Proteomes" id="UP000006727"/>
    </source>
</evidence>
<keyword evidence="4" id="KW-1185">Reference proteome</keyword>